<dbReference type="InterPro" id="IPR012929">
    <property type="entry name" value="Nucleoprot-TPR/MLP1-2_dom"/>
</dbReference>
<dbReference type="Pfam" id="PF25481">
    <property type="entry name" value="Nucleoprot-TPR"/>
    <property type="match status" value="1"/>
</dbReference>
<dbReference type="GO" id="GO:0005643">
    <property type="term" value="C:nuclear pore"/>
    <property type="evidence" value="ECO:0007669"/>
    <property type="project" value="TreeGrafter"/>
</dbReference>
<evidence type="ECO:0000256" key="3">
    <source>
        <dbReference type="ARBA" id="ARBA00022840"/>
    </source>
</evidence>
<feature type="region of interest" description="Disordered" evidence="8">
    <location>
        <begin position="2243"/>
        <end position="2534"/>
    </location>
</feature>
<feature type="region of interest" description="Disordered" evidence="8">
    <location>
        <begin position="1756"/>
        <end position="1781"/>
    </location>
</feature>
<feature type="region of interest" description="Disordered" evidence="8">
    <location>
        <begin position="576"/>
        <end position="602"/>
    </location>
</feature>
<evidence type="ECO:0000256" key="4">
    <source>
        <dbReference type="ARBA" id="ARBA00023054"/>
    </source>
</evidence>
<accession>A0A261Y2F1</accession>
<dbReference type="Pfam" id="PF07926">
    <property type="entry name" value="TPR_MLP1_2"/>
    <property type="match status" value="1"/>
</dbReference>
<feature type="compositionally biased region" description="Low complexity" evidence="8">
    <location>
        <begin position="676"/>
        <end position="687"/>
    </location>
</feature>
<feature type="coiled-coil region" evidence="7">
    <location>
        <begin position="870"/>
        <end position="1010"/>
    </location>
</feature>
<feature type="coiled-coil region" evidence="7">
    <location>
        <begin position="1360"/>
        <end position="1401"/>
    </location>
</feature>
<dbReference type="GO" id="GO:0017056">
    <property type="term" value="F:structural constituent of nuclear pore"/>
    <property type="evidence" value="ECO:0007669"/>
    <property type="project" value="TreeGrafter"/>
</dbReference>
<dbReference type="InterPro" id="IPR008271">
    <property type="entry name" value="Ser/Thr_kinase_AS"/>
</dbReference>
<dbReference type="GO" id="GO:0005524">
    <property type="term" value="F:ATP binding"/>
    <property type="evidence" value="ECO:0007669"/>
    <property type="project" value="UniProtKB-UniRule"/>
</dbReference>
<keyword evidence="4 7" id="KW-0175">Coiled coil</keyword>
<evidence type="ECO:0000259" key="9">
    <source>
        <dbReference type="PROSITE" id="PS50011"/>
    </source>
</evidence>
<dbReference type="SUPFAM" id="SSF56112">
    <property type="entry name" value="Protein kinase-like (PK-like)"/>
    <property type="match status" value="1"/>
</dbReference>
<feature type="compositionally biased region" description="Polar residues" evidence="8">
    <location>
        <begin position="2484"/>
        <end position="2501"/>
    </location>
</feature>
<dbReference type="PANTHER" id="PTHR18898">
    <property type="entry name" value="NUCLEOPROTEIN TPR-RELATED"/>
    <property type="match status" value="1"/>
</dbReference>
<dbReference type="GO" id="GO:0006606">
    <property type="term" value="P:protein import into nucleus"/>
    <property type="evidence" value="ECO:0007669"/>
    <property type="project" value="InterPro"/>
</dbReference>
<protein>
    <recommendedName>
        <fullName evidence="9">Protein kinase domain-containing protein</fullName>
    </recommendedName>
</protein>
<dbReference type="Pfam" id="PF25785">
    <property type="entry name" value="TPR"/>
    <property type="match status" value="1"/>
</dbReference>
<dbReference type="Proteomes" id="UP000242875">
    <property type="component" value="Unassembled WGS sequence"/>
</dbReference>
<keyword evidence="3 6" id="KW-0067">ATP-binding</keyword>
<feature type="binding site" evidence="6">
    <location>
        <position position="66"/>
    </location>
    <ligand>
        <name>ATP</name>
        <dbReference type="ChEBI" id="CHEBI:30616"/>
    </ligand>
</feature>
<feature type="coiled-coil region" evidence="7">
    <location>
        <begin position="1054"/>
        <end position="1165"/>
    </location>
</feature>
<evidence type="ECO:0000256" key="7">
    <source>
        <dbReference type="SAM" id="Coils"/>
    </source>
</evidence>
<dbReference type="Gene3D" id="1.10.287.1490">
    <property type="match status" value="1"/>
</dbReference>
<proteinExistence type="predicted"/>
<dbReference type="InterPro" id="IPR011009">
    <property type="entry name" value="Kinase-like_dom_sf"/>
</dbReference>
<feature type="compositionally biased region" description="Basic and acidic residues" evidence="8">
    <location>
        <begin position="2458"/>
        <end position="2470"/>
    </location>
</feature>
<sequence>MEHVDNTEQAVQMVYEETKSKKQMPHYPGLENYKLLQKIGDGAFSNVYRAIDLRNFEKVAIKVVRKYDSSIENEERRKHLHPDVVKKEEGRGAKRSSILKEVRIMRSINHRSIIQLIEFLESKDFYYLVLELMDGGELFHQIVKLTYFSEELSRHVIVQVANAIHYMHKEKGVAHRDIKPENLLFSKIPYVPSKEPRRNLQPQHPDDPPKVDEGEFIPGVGGGCIGRIKLADFGLSKVIWDNHTLTPCGTVGYTAPEVVKDQQYSKAVDMWALGCVLYTILCGFPPFYDSNLEALTKKVARGQYTFLSPWWDCISLGAKDLISRLLCVDPSERLSIDEFLEHPWVLGKTMPIASINPKILPPEYLAYHKAFHPYQARVSRHHRRFKRDQAPHPSQPVHQEREIGAPSAVQLQPSIRIYDNDEDTIMASPKNNYDASSAMSLSDPSNDTLLTLTNYNMTSPTIPGTEGTPKRGDVFTPGVGIMKEMFDVTYAVHRDEEERRQHKEMGAWNAMIHLDVGGVTHRDMLKRVAMNNARNDHSDGKFEGSFSPGSGTQYGTAYDADHHKDQLRLARELKEATRDETVPTAEANIPTAEPTEKKPNRASQYNQIGALPPAGITKPPSPKSKSIETIQGVLKQVYAAESDAASPPAGFTPVSDLVRNILVKVEERAQQQEAVTSTSPPSSNDNSTRLKRDLQELKSRSKLEKVDYENRIHSLNRRVQTLESEVAAAKESEAKTREELARFNTERKQYFDRIEALTSEKEQIVSTVSSYQKQLEELQSSGKDNLAVVSRKIEQIEAFEEENTSLRNKIKELRATTYALESQAQEAKDTQQASQSRLLTISKELELTKSHVTWLEGQLSTRAAEFHAYRESKADEIAHLQQTLNTLKSEASTNSVSLDTLKRKHSEQTLSYETALEDIKDLKQKVIEQEETFKAEISTQTRLVSLLETSNRVADRRVDSLEKRYEELEQEKLQQEQSFKGQLERLAAEKEQLKHDLNAAEAKMQSLKESVLSNGINGHTIHNDLASTQNETSTFDLSPSAKLATRYRKKGRTLTDVYEENVQLRQELTKKEMEVEQLSETLQSVAQEIEEKAPVLQEQREEYERVLLESEELSRSLETLAQEKDEMQQRFIVCRLDVQHYKGRSQELEQQCSDLSKQVQALLREIEPSRDVMDDEVDEGESEAQRFISQNMVTFKDIADLQTQNQKLLNLTRELTARMEQEEQQRKSSIGDDPQKAINDSFTVIERLREEISIWRTRVESLTSERDMLQGLLSESRGGGNGRTFAVSDSVDALHARTDAQHFQTLYQELQQQFDDFRHEVMANDKILQQQLEEQRSLASQYRIDGVKASSQLDLWREKHQLAKQSSEILQKDIEELRKQNNRLQDSMRNQDQANQALLNQLLEIRSDDNMHKEEASSLRSKNVYLENLQQRLLKQIEDLVNEKNQLNKLLQNIQLMRDTLEEGEREKQQELKKAKHSLEEQLQQTQARLHAEADEYKSLLLRRESETRERTIKIERLTRQLQEARESLAAIEAKQEEQQKREASLARDLEEANSQLAIYTSTSTSDASQAVIHQLRAEIADLKEQLEGAAKESRDWQSRIEEYKSISSASEEALSDLNETYSEYRRTNEAKLAASEEKVRQLSELNTQLNEQLNNTLSDISKTEELLEAERQARSKSDMVREELERELNELRANIDSEQASLREEMTRHINSAEEAHESYQKELLAHARDIEQLEHVRDQLRTLQSQLSEYQKIASSAQTEMERATQSQKQKESELSSELDSLRQTCSELRSQNDLLLSHVEAFKESVTSRFSQGENEEANENSPRQGPERVVDELREVIRWIRREKDALGLQNDVLSEENRRLKQQVDILNSSLEQTKSQLREQRGGGHKTAVSSDHADLLEKVNQINILRESNITLRSQNEQYQKKLDDLQGRLTTAETGLEPLQRDLLNYKAELEVRASEVETLKEDNMRWKSRAQQILSRYERIDPQELENLKMEVQSHKDSVEALTVERDNLLKEKEELTTQYNTLDERHKKVGKIAMHWRQKYERETADLKAKIAEYEKQINEMKETITASDSSKGESAASLKKAEEEIASLKKALEDQQHASTQNEESTAKIAELEVALQNEKARYQKLHQNAININNQRKTLMARNEALEKDKASAVEAQLQEKLKEMDELREKKVAEARSETEKLFAARLSLSSGKLAKLEARNKELEATVKQLQDRIASLEQENKSLRDQLSTLKNDSVSAADRGQDPSTFPAGVAEHGSNISEAVDEQGVIAQDGQAPMDTSEEQAQGISSDTAFENYQLGDATSNVQANVQTVSNEPHETIPPNEDLDNPPSKDSNDRSNMSQGSDISGAEVQIEGVVQQGSQERKATANTSSIDDSELTQPAEANVEDNFNIDSPAIQQDIDLGPGNEETSANSPQVNLPEALPSDGNANKTEEPAGETVETLEVDRSLTEDRNAGDKQPSANADEIETAVSSNKRSLQEAQGSVDSADSMKEIKRARSEELTEGIEGDKGISEETAVKE</sequence>
<dbReference type="PROSITE" id="PS00108">
    <property type="entry name" value="PROTEIN_KINASE_ST"/>
    <property type="match status" value="1"/>
</dbReference>
<feature type="compositionally biased region" description="Polar residues" evidence="8">
    <location>
        <begin position="2422"/>
        <end position="2431"/>
    </location>
</feature>
<dbReference type="InterPro" id="IPR017441">
    <property type="entry name" value="Protein_kinase_ATP_BS"/>
</dbReference>
<dbReference type="Pfam" id="PF00069">
    <property type="entry name" value="Pkinase"/>
    <property type="match status" value="1"/>
</dbReference>
<evidence type="ECO:0000256" key="6">
    <source>
        <dbReference type="PROSITE-ProRule" id="PRU10141"/>
    </source>
</evidence>
<gene>
    <name evidence="10" type="ORF">BZG36_02350</name>
</gene>
<evidence type="ECO:0000313" key="10">
    <source>
        <dbReference type="EMBL" id="OZJ04807.1"/>
    </source>
</evidence>
<dbReference type="PROSITE" id="PS50011">
    <property type="entry name" value="PROTEIN_KINASE_DOM"/>
    <property type="match status" value="1"/>
</dbReference>
<dbReference type="SMART" id="SM00220">
    <property type="entry name" value="S_TKc"/>
    <property type="match status" value="1"/>
</dbReference>
<feature type="region of interest" description="Disordered" evidence="8">
    <location>
        <begin position="669"/>
        <end position="696"/>
    </location>
</feature>
<dbReference type="Gene3D" id="1.10.510.10">
    <property type="entry name" value="Transferase(Phosphotransferase) domain 1"/>
    <property type="match status" value="1"/>
</dbReference>
<feature type="compositionally biased region" description="Polar residues" evidence="8">
    <location>
        <begin position="2296"/>
        <end position="2328"/>
    </location>
</feature>
<name>A0A261Y2F1_9FUNG</name>
<dbReference type="GO" id="GO:0006406">
    <property type="term" value="P:mRNA export from nucleus"/>
    <property type="evidence" value="ECO:0007669"/>
    <property type="project" value="TreeGrafter"/>
</dbReference>
<dbReference type="PROSITE" id="PS00107">
    <property type="entry name" value="PROTEIN_KINASE_ATP"/>
    <property type="match status" value="1"/>
</dbReference>
<evidence type="ECO:0000313" key="11">
    <source>
        <dbReference type="Proteomes" id="UP000242875"/>
    </source>
</evidence>
<keyword evidence="2 6" id="KW-0547">Nucleotide-binding</keyword>
<evidence type="ECO:0000256" key="1">
    <source>
        <dbReference type="ARBA" id="ARBA00004123"/>
    </source>
</evidence>
<dbReference type="PANTHER" id="PTHR18898:SF2">
    <property type="entry name" value="NUCLEOPROTEIN TPR"/>
    <property type="match status" value="1"/>
</dbReference>
<dbReference type="OrthoDB" id="1738954at2759"/>
<evidence type="ECO:0000256" key="8">
    <source>
        <dbReference type="SAM" id="MobiDB-lite"/>
    </source>
</evidence>
<dbReference type="CDD" id="cd14096">
    <property type="entry name" value="STKc_RCK1-like"/>
    <property type="match status" value="1"/>
</dbReference>
<dbReference type="EMBL" id="MVBO01000029">
    <property type="protein sequence ID" value="OZJ04807.1"/>
    <property type="molecule type" value="Genomic_DNA"/>
</dbReference>
<dbReference type="InterPro" id="IPR000719">
    <property type="entry name" value="Prot_kinase_dom"/>
</dbReference>
<comment type="caution">
    <text evidence="10">The sequence shown here is derived from an EMBL/GenBank/DDBJ whole genome shotgun (WGS) entry which is preliminary data.</text>
</comment>
<dbReference type="InterPro" id="IPR057974">
    <property type="entry name" value="NUA/TPR/MLP1-2-like_dom"/>
</dbReference>
<feature type="domain" description="Protein kinase" evidence="9">
    <location>
        <begin position="33"/>
        <end position="345"/>
    </location>
</feature>
<feature type="region of interest" description="Disordered" evidence="8">
    <location>
        <begin position="1810"/>
        <end position="1832"/>
    </location>
</feature>
<reference evidence="10 11" key="1">
    <citation type="journal article" date="2017" name="Mycologia">
        <title>Bifiguratus adelaidae, gen. et sp. nov., a new member of Mucoromycotina in endophytic and soil-dwelling habitats.</title>
        <authorList>
            <person name="Torres-Cruz T.J."/>
            <person name="Billingsley Tobias T.L."/>
            <person name="Almatruk M."/>
            <person name="Hesse C."/>
            <person name="Kuske C.R."/>
            <person name="Desiro A."/>
            <person name="Benucci G.M."/>
            <person name="Bonito G."/>
            <person name="Stajich J.E."/>
            <person name="Dunlap C."/>
            <person name="Arnold A.E."/>
            <person name="Porras-Alfaro A."/>
        </authorList>
    </citation>
    <scope>NUCLEOTIDE SEQUENCE [LARGE SCALE GENOMIC DNA]</scope>
    <source>
        <strain evidence="10 11">AZ0501</strain>
    </source>
</reference>
<comment type="subcellular location">
    <subcellularLocation>
        <location evidence="1">Nucleus</location>
    </subcellularLocation>
</comment>
<feature type="coiled-coil region" evidence="7">
    <location>
        <begin position="1426"/>
        <end position="1600"/>
    </location>
</feature>
<feature type="coiled-coil region" evidence="7">
    <location>
        <begin position="1848"/>
        <end position="1882"/>
    </location>
</feature>
<keyword evidence="5" id="KW-0539">Nucleus</keyword>
<keyword evidence="11" id="KW-1185">Reference proteome</keyword>
<dbReference type="GO" id="GO:0004672">
    <property type="term" value="F:protein kinase activity"/>
    <property type="evidence" value="ECO:0007669"/>
    <property type="project" value="InterPro"/>
</dbReference>
<feature type="compositionally biased region" description="Basic and acidic residues" evidence="8">
    <location>
        <begin position="2503"/>
        <end position="2534"/>
    </location>
</feature>
<evidence type="ECO:0000256" key="5">
    <source>
        <dbReference type="ARBA" id="ARBA00023242"/>
    </source>
</evidence>
<organism evidence="10 11">
    <name type="scientific">Bifiguratus adelaidae</name>
    <dbReference type="NCBI Taxonomy" id="1938954"/>
    <lineage>
        <taxon>Eukaryota</taxon>
        <taxon>Fungi</taxon>
        <taxon>Fungi incertae sedis</taxon>
        <taxon>Mucoromycota</taxon>
        <taxon>Mucoromycotina</taxon>
        <taxon>Endogonomycetes</taxon>
        <taxon>Endogonales</taxon>
        <taxon>Endogonales incertae sedis</taxon>
        <taxon>Bifiguratus</taxon>
    </lineage>
</organism>
<feature type="coiled-coil region" evidence="7">
    <location>
        <begin position="1198"/>
        <end position="1265"/>
    </location>
</feature>
<feature type="coiled-coil region" evidence="7">
    <location>
        <begin position="1909"/>
        <end position="1943"/>
    </location>
</feature>
<dbReference type="InterPro" id="IPR057577">
    <property type="entry name" value="Nucleoprot-TPR/MLP1_dom"/>
</dbReference>
<evidence type="ECO:0000256" key="2">
    <source>
        <dbReference type="ARBA" id="ARBA00022741"/>
    </source>
</evidence>